<evidence type="ECO:0000256" key="2">
    <source>
        <dbReference type="ARBA" id="ARBA00005417"/>
    </source>
</evidence>
<evidence type="ECO:0000256" key="5">
    <source>
        <dbReference type="ARBA" id="ARBA00022741"/>
    </source>
</evidence>
<organism evidence="10">
    <name type="scientific">uncultured Rubrobacteraceae bacterium</name>
    <dbReference type="NCBI Taxonomy" id="349277"/>
    <lineage>
        <taxon>Bacteria</taxon>
        <taxon>Bacillati</taxon>
        <taxon>Actinomycetota</taxon>
        <taxon>Rubrobacteria</taxon>
        <taxon>Rubrobacterales</taxon>
        <taxon>Rubrobacteraceae</taxon>
        <taxon>environmental samples</taxon>
    </lineage>
</organism>
<evidence type="ECO:0000256" key="8">
    <source>
        <dbReference type="ARBA" id="ARBA00023136"/>
    </source>
</evidence>
<evidence type="ECO:0000256" key="1">
    <source>
        <dbReference type="ARBA" id="ARBA00004236"/>
    </source>
</evidence>
<reference evidence="10" key="1">
    <citation type="submission" date="2020-02" db="EMBL/GenBank/DDBJ databases">
        <authorList>
            <person name="Meier V. D."/>
        </authorList>
    </citation>
    <scope>NUCLEOTIDE SEQUENCE</scope>
    <source>
        <strain evidence="10">AVDCRST_MAG22</strain>
    </source>
</reference>
<evidence type="ECO:0000256" key="4">
    <source>
        <dbReference type="ARBA" id="ARBA00022475"/>
    </source>
</evidence>
<dbReference type="InterPro" id="IPR027417">
    <property type="entry name" value="P-loop_NTPase"/>
</dbReference>
<evidence type="ECO:0000256" key="3">
    <source>
        <dbReference type="ARBA" id="ARBA00022448"/>
    </source>
</evidence>
<dbReference type="PANTHER" id="PTHR43553:SF24">
    <property type="entry name" value="ENERGY-COUPLING FACTOR TRANSPORTER ATP-BINDING PROTEIN ECFA1"/>
    <property type="match status" value="1"/>
</dbReference>
<proteinExistence type="inferred from homology"/>
<dbReference type="InterPro" id="IPR003439">
    <property type="entry name" value="ABC_transporter-like_ATP-bd"/>
</dbReference>
<evidence type="ECO:0000256" key="6">
    <source>
        <dbReference type="ARBA" id="ARBA00022840"/>
    </source>
</evidence>
<dbReference type="SUPFAM" id="SSF52540">
    <property type="entry name" value="P-loop containing nucleoside triphosphate hydrolases"/>
    <property type="match status" value="1"/>
</dbReference>
<dbReference type="FunFam" id="3.40.50.300:FF:000224">
    <property type="entry name" value="Energy-coupling factor transporter ATP-binding protein EcfA"/>
    <property type="match status" value="1"/>
</dbReference>
<dbReference type="PANTHER" id="PTHR43553">
    <property type="entry name" value="HEAVY METAL TRANSPORTER"/>
    <property type="match status" value="1"/>
</dbReference>
<keyword evidence="4" id="KW-1003">Cell membrane</keyword>
<accession>A0A6J4PN26</accession>
<dbReference type="SMART" id="SM00382">
    <property type="entry name" value="AAA"/>
    <property type="match status" value="1"/>
</dbReference>
<comment type="subcellular location">
    <subcellularLocation>
        <location evidence="1">Cell membrane</location>
    </subcellularLocation>
</comment>
<dbReference type="InterPro" id="IPR017871">
    <property type="entry name" value="ABC_transporter-like_CS"/>
</dbReference>
<feature type="domain" description="ABC transporter" evidence="9">
    <location>
        <begin position="6"/>
        <end position="237"/>
    </location>
</feature>
<keyword evidence="5" id="KW-0547">Nucleotide-binding</keyword>
<comment type="similarity">
    <text evidence="2">Belongs to the ABC transporter superfamily.</text>
</comment>
<dbReference type="Pfam" id="PF00005">
    <property type="entry name" value="ABC_tran"/>
    <property type="match status" value="1"/>
</dbReference>
<dbReference type="PROSITE" id="PS50893">
    <property type="entry name" value="ABC_TRANSPORTER_2"/>
    <property type="match status" value="1"/>
</dbReference>
<dbReference type="AlphaFoldDB" id="A0A6J4PN26"/>
<dbReference type="GO" id="GO:0016887">
    <property type="term" value="F:ATP hydrolysis activity"/>
    <property type="evidence" value="ECO:0007669"/>
    <property type="project" value="InterPro"/>
</dbReference>
<dbReference type="GO" id="GO:0005524">
    <property type="term" value="F:ATP binding"/>
    <property type="evidence" value="ECO:0007669"/>
    <property type="project" value="UniProtKB-KW"/>
</dbReference>
<evidence type="ECO:0000313" key="10">
    <source>
        <dbReference type="EMBL" id="CAA9417329.1"/>
    </source>
</evidence>
<dbReference type="InterPro" id="IPR050095">
    <property type="entry name" value="ECF_ABC_transporter_ATP-bd"/>
</dbReference>
<protein>
    <submittedName>
        <fullName evidence="10">ATPase component of general energizing module of ECF transporters</fullName>
    </submittedName>
</protein>
<dbReference type="Gene3D" id="3.40.50.300">
    <property type="entry name" value="P-loop containing nucleotide triphosphate hydrolases"/>
    <property type="match status" value="1"/>
</dbReference>
<dbReference type="InterPro" id="IPR003593">
    <property type="entry name" value="AAA+_ATPase"/>
</dbReference>
<dbReference type="GO" id="GO:0043190">
    <property type="term" value="C:ATP-binding cassette (ABC) transporter complex"/>
    <property type="evidence" value="ECO:0007669"/>
    <property type="project" value="TreeGrafter"/>
</dbReference>
<dbReference type="EMBL" id="CADCUV010000100">
    <property type="protein sequence ID" value="CAA9417329.1"/>
    <property type="molecule type" value="Genomic_DNA"/>
</dbReference>
<gene>
    <name evidence="10" type="ORF">AVDCRST_MAG22-2304</name>
</gene>
<keyword evidence="7" id="KW-1278">Translocase</keyword>
<evidence type="ECO:0000256" key="7">
    <source>
        <dbReference type="ARBA" id="ARBA00022967"/>
    </source>
</evidence>
<keyword evidence="8" id="KW-0472">Membrane</keyword>
<evidence type="ECO:0000259" key="9">
    <source>
        <dbReference type="PROSITE" id="PS50893"/>
    </source>
</evidence>
<sequence>MADPTILCEHLTYSYPGAAEPALYDVSFEIPPGEYVGVVGPNGGGKSTLVRLLNGLLAADSGRVRVAGLDPATEPFEVRRLVGVLFQNPDNGLVAPFVEDDVAFGLENLGVGRGEMRERVREAMASVGLDGYGRREPHTLSGGEKQRVALAGLLAVRPEILLLDEPTAMLDAAGRREVLERVRELARSRTVLHVTHHLEELFDADRVLVLNGGRLAADTTPEELFSDPDLLRENRLVLPTVPRLAVELGLPFCRTPAELVAAVEKARDGSGVEAR</sequence>
<name>A0A6J4PN26_9ACTN</name>
<keyword evidence="6" id="KW-0067">ATP-binding</keyword>
<dbReference type="CDD" id="cd03225">
    <property type="entry name" value="ABC_cobalt_CbiO_domain1"/>
    <property type="match status" value="1"/>
</dbReference>
<dbReference type="InterPro" id="IPR015856">
    <property type="entry name" value="ABC_transpr_CbiO/EcfA_su"/>
</dbReference>
<keyword evidence="3" id="KW-0813">Transport</keyword>
<dbReference type="GO" id="GO:0042626">
    <property type="term" value="F:ATPase-coupled transmembrane transporter activity"/>
    <property type="evidence" value="ECO:0007669"/>
    <property type="project" value="TreeGrafter"/>
</dbReference>
<dbReference type="PROSITE" id="PS00211">
    <property type="entry name" value="ABC_TRANSPORTER_1"/>
    <property type="match status" value="1"/>
</dbReference>